<dbReference type="RefSeq" id="WP_143541942.1">
    <property type="nucleotide sequence ID" value="NZ_JAILYG010000006.1"/>
</dbReference>
<name>A0AAW8P0R6_9HYPH</name>
<dbReference type="Proteomes" id="UP001269402">
    <property type="component" value="Unassembled WGS sequence"/>
</dbReference>
<keyword evidence="2" id="KW-1185">Reference proteome</keyword>
<dbReference type="AlphaFoldDB" id="A0AAW8P0R6"/>
<proteinExistence type="predicted"/>
<accession>A0AAW8P0R6</accession>
<dbReference type="EMBL" id="JAVLSH010000003">
    <property type="protein sequence ID" value="MDR9760090.1"/>
    <property type="molecule type" value="Genomic_DNA"/>
</dbReference>
<comment type="caution">
    <text evidence="1">The sequence shown here is derived from an EMBL/GenBank/DDBJ whole genome shotgun (WGS) entry which is preliminary data.</text>
</comment>
<gene>
    <name evidence="1" type="ORF">RJJ37_10625</name>
</gene>
<organism evidence="1 2">
    <name type="scientific">Rhizobium redzepovicii</name>
    <dbReference type="NCBI Taxonomy" id="2867518"/>
    <lineage>
        <taxon>Bacteria</taxon>
        <taxon>Pseudomonadati</taxon>
        <taxon>Pseudomonadota</taxon>
        <taxon>Alphaproteobacteria</taxon>
        <taxon>Hyphomicrobiales</taxon>
        <taxon>Rhizobiaceae</taxon>
        <taxon>Rhizobium/Agrobacterium group</taxon>
        <taxon>Rhizobium</taxon>
    </lineage>
</organism>
<reference evidence="2" key="1">
    <citation type="submission" date="2023-07" db="EMBL/GenBank/DDBJ databases">
        <title>Genomic characterization of faba bean (Vicia faba) microsymbionts in Mexican soils.</title>
        <authorList>
            <person name="Rivera Orduna F.N."/>
            <person name="Guevara-Luna J."/>
            <person name="Yan J."/>
            <person name="Arroyo-Herrera I."/>
            <person name="Li Y."/>
            <person name="Vasquez-Murrieta M.S."/>
            <person name="Wang E.T."/>
        </authorList>
    </citation>
    <scope>NUCLEOTIDE SEQUENCE [LARGE SCALE GENOMIC DNA]</scope>
    <source>
        <strain evidence="2">CH6</strain>
    </source>
</reference>
<sequence length="82" mass="9371">MNTLPLASSFPAFDDGVLAMRCRAQPETADMIIERTGARQEQTMNYDDRRVGDASLRISRNGQIRYFVPPYDAFQENPARCR</sequence>
<evidence type="ECO:0000313" key="2">
    <source>
        <dbReference type="Proteomes" id="UP001269402"/>
    </source>
</evidence>
<evidence type="ECO:0000313" key="1">
    <source>
        <dbReference type="EMBL" id="MDR9760090.1"/>
    </source>
</evidence>
<protein>
    <submittedName>
        <fullName evidence="1">Uncharacterized protein</fullName>
    </submittedName>
</protein>